<dbReference type="Pfam" id="PF00239">
    <property type="entry name" value="Resolvase"/>
    <property type="match status" value="1"/>
</dbReference>
<evidence type="ECO:0000256" key="2">
    <source>
        <dbReference type="ARBA" id="ARBA00023172"/>
    </source>
</evidence>
<evidence type="ECO:0000256" key="1">
    <source>
        <dbReference type="ARBA" id="ARBA00023125"/>
    </source>
</evidence>
<keyword evidence="2" id="KW-0233">DNA recombination</keyword>
<proteinExistence type="predicted"/>
<dbReference type="Gene3D" id="3.40.50.1390">
    <property type="entry name" value="Resolvase, N-terminal catalytic domain"/>
    <property type="match status" value="1"/>
</dbReference>
<dbReference type="CDD" id="cd03768">
    <property type="entry name" value="SR_ResInv"/>
    <property type="match status" value="1"/>
</dbReference>
<dbReference type="EMBL" id="LN852926">
    <property type="protein sequence ID" value="CRY94438.1"/>
    <property type="molecule type" value="Genomic_DNA"/>
</dbReference>
<name>A0A0H5PXX4_9ZZZZ</name>
<dbReference type="SMART" id="SM00857">
    <property type="entry name" value="Resolvase"/>
    <property type="match status" value="1"/>
</dbReference>
<sequence length="236" mass="26954">MARLYGYCRISTMKQNIQRQIENIKTKYPKAVIITEEYTGTTTDRPAWSKLAKQLKEGDTVVFDEVSRMSRNAAEGFALYQDLFQRGVHLVFLKEPHINTDVYRGALDRHIDIAAETGRKAIDKYLTGQGKLLNDLMLDLAREQIELAFQSAQQEVDYLHQRTSEGVRRAQAAGKQVGRATGAKIETKKSKTAKARIWELSRDFEGSLPDTDVMQLVGVARNTYYKYKKELQEEAK</sequence>
<protein>
    <recommendedName>
        <fullName evidence="3">Resolvase/invertase-type recombinase catalytic domain-containing protein</fullName>
    </recommendedName>
</protein>
<dbReference type="GO" id="GO:0003677">
    <property type="term" value="F:DNA binding"/>
    <property type="evidence" value="ECO:0007669"/>
    <property type="project" value="UniProtKB-KW"/>
</dbReference>
<dbReference type="AlphaFoldDB" id="A0A0H5PXX4"/>
<dbReference type="SUPFAM" id="SSF53041">
    <property type="entry name" value="Resolvase-like"/>
    <property type="match status" value="1"/>
</dbReference>
<dbReference type="PROSITE" id="PS51736">
    <property type="entry name" value="RECOMBINASES_3"/>
    <property type="match status" value="1"/>
</dbReference>
<dbReference type="PANTHER" id="PTHR30461:SF2">
    <property type="entry name" value="SERINE RECOMBINASE PINE-RELATED"/>
    <property type="match status" value="1"/>
</dbReference>
<dbReference type="PANTHER" id="PTHR30461">
    <property type="entry name" value="DNA-INVERTASE FROM LAMBDOID PROPHAGE"/>
    <property type="match status" value="1"/>
</dbReference>
<dbReference type="InterPro" id="IPR036162">
    <property type="entry name" value="Resolvase-like_N_sf"/>
</dbReference>
<evidence type="ECO:0000313" key="4">
    <source>
        <dbReference type="EMBL" id="CRY94438.1"/>
    </source>
</evidence>
<reference evidence="4" key="2">
    <citation type="submission" date="2015-07" db="EMBL/GenBank/DDBJ databases">
        <title>Plasmids, circular viruses and viroids from rat gut.</title>
        <authorList>
            <person name="Jorgensen T.J."/>
            <person name="Hansen M.A."/>
            <person name="Xu Z."/>
            <person name="Tabak M.A."/>
            <person name="Sorensen S.J."/>
            <person name="Hansen L.H."/>
        </authorList>
    </citation>
    <scope>NUCLEOTIDE SEQUENCE</scope>
    <source>
        <plasmid evidence="4">pRGRH0253</plasmid>
    </source>
</reference>
<organism evidence="4">
    <name type="scientific">uncultured prokaryote</name>
    <dbReference type="NCBI Taxonomy" id="198431"/>
    <lineage>
        <taxon>unclassified sequences</taxon>
        <taxon>environmental samples</taxon>
    </lineage>
</organism>
<dbReference type="GO" id="GO:0000150">
    <property type="term" value="F:DNA strand exchange activity"/>
    <property type="evidence" value="ECO:0007669"/>
    <property type="project" value="InterPro"/>
</dbReference>
<evidence type="ECO:0000259" key="3">
    <source>
        <dbReference type="PROSITE" id="PS51736"/>
    </source>
</evidence>
<dbReference type="InterPro" id="IPR006119">
    <property type="entry name" value="Resolv_N"/>
</dbReference>
<keyword evidence="4" id="KW-0614">Plasmid</keyword>
<reference evidence="4" key="1">
    <citation type="submission" date="2015-06" db="EMBL/GenBank/DDBJ databases">
        <authorList>
            <person name="Joergensen T."/>
        </authorList>
    </citation>
    <scope>NUCLEOTIDE SEQUENCE</scope>
    <source>
        <plasmid evidence="4">pRGRH0253</plasmid>
    </source>
</reference>
<accession>A0A0H5PXX4</accession>
<geneLocation type="plasmid" evidence="4">
    <name>pRGRH0253</name>
</geneLocation>
<dbReference type="InterPro" id="IPR050639">
    <property type="entry name" value="SSR_resolvase"/>
</dbReference>
<feature type="domain" description="Resolvase/invertase-type recombinase catalytic" evidence="3">
    <location>
        <begin position="3"/>
        <end position="174"/>
    </location>
</feature>
<keyword evidence="1" id="KW-0238">DNA-binding</keyword>